<name>A0A1L7CWM3_9CORY</name>
<dbReference type="AlphaFoldDB" id="A0A1L7CWM3"/>
<protein>
    <submittedName>
        <fullName evidence="3">Metal-dependent hydrolase</fullName>
    </submittedName>
</protein>
<gene>
    <name evidence="3" type="ORF">CSPHI_02830</name>
</gene>
<organism evidence="3 4">
    <name type="scientific">Corynebacterium sphenisci DSM 44792</name>
    <dbReference type="NCBI Taxonomy" id="1437874"/>
    <lineage>
        <taxon>Bacteria</taxon>
        <taxon>Bacillati</taxon>
        <taxon>Actinomycetota</taxon>
        <taxon>Actinomycetes</taxon>
        <taxon>Mycobacteriales</taxon>
        <taxon>Corynebacteriaceae</taxon>
        <taxon>Corynebacterium</taxon>
    </lineage>
</organism>
<dbReference type="PANTHER" id="PTHR30399:SF1">
    <property type="entry name" value="UTP PYROPHOSPHATASE"/>
    <property type="match status" value="1"/>
</dbReference>
<dbReference type="KEGG" id="csph:CSPHI_02830"/>
<dbReference type="CDD" id="cd07344">
    <property type="entry name" value="M48_yhfN_like"/>
    <property type="match status" value="1"/>
</dbReference>
<dbReference type="InterPro" id="IPR053136">
    <property type="entry name" value="UTP_pyrophosphatase-like"/>
</dbReference>
<evidence type="ECO:0000313" key="3">
    <source>
        <dbReference type="EMBL" id="APT90182.1"/>
    </source>
</evidence>
<dbReference type="Gene3D" id="3.30.2010.10">
    <property type="entry name" value="Metalloproteases ('zincins'), catalytic domain"/>
    <property type="match status" value="1"/>
</dbReference>
<proteinExistence type="predicted"/>
<evidence type="ECO:0000313" key="4">
    <source>
        <dbReference type="Proteomes" id="UP000185469"/>
    </source>
</evidence>
<keyword evidence="3" id="KW-0378">Hydrolase</keyword>
<dbReference type="InterPro" id="IPR002725">
    <property type="entry name" value="YgjP-like_metallopeptidase"/>
</dbReference>
<feature type="domain" description="YgjP-like metallopeptidase" evidence="2">
    <location>
        <begin position="67"/>
        <end position="164"/>
    </location>
</feature>
<dbReference type="EMBL" id="CP009248">
    <property type="protein sequence ID" value="APT90182.1"/>
    <property type="molecule type" value="Genomic_DNA"/>
</dbReference>
<dbReference type="Proteomes" id="UP000185469">
    <property type="component" value="Chromosome"/>
</dbReference>
<sequence length="174" mass="20256">MERQRPDYGPDVEVRRSRRRRRTYQARAEGGKVVVLAPADIDPAQERREVTALVERVRGRTANRLDDAALERRARRLAEEVLDGRPEFESIRWVRNMTRRWGSVSLGPNRIRISHRLAEVPDYVLDDVIVHELAHTFVEGGHGPEFWAWASRAPQHERARGYLEAYQRWGGIGR</sequence>
<feature type="compositionally biased region" description="Basic and acidic residues" evidence="1">
    <location>
        <begin position="1"/>
        <end position="15"/>
    </location>
</feature>
<evidence type="ECO:0000259" key="2">
    <source>
        <dbReference type="Pfam" id="PF01863"/>
    </source>
</evidence>
<dbReference type="GO" id="GO:0016787">
    <property type="term" value="F:hydrolase activity"/>
    <property type="evidence" value="ECO:0007669"/>
    <property type="project" value="UniProtKB-KW"/>
</dbReference>
<dbReference type="PANTHER" id="PTHR30399">
    <property type="entry name" value="UNCHARACTERIZED PROTEIN YGJP"/>
    <property type="match status" value="1"/>
</dbReference>
<accession>A0A1L7CWM3</accession>
<reference evidence="3 4" key="1">
    <citation type="submission" date="2014-08" db="EMBL/GenBank/DDBJ databases">
        <title>Complete genome sequence of Corynebacterium sphenisci CECT 5990(T) (=DSM 44792(T)), isolated from healthy wild penguins.</title>
        <authorList>
            <person name="Ruckert C."/>
            <person name="Albersmeier A."/>
            <person name="Winkler A."/>
            <person name="Kalinowski J."/>
        </authorList>
    </citation>
    <scope>NUCLEOTIDE SEQUENCE [LARGE SCALE GENOMIC DNA]</scope>
    <source>
        <strain evidence="3 4">DSM 44792</strain>
    </source>
</reference>
<dbReference type="Pfam" id="PF01863">
    <property type="entry name" value="YgjP-like"/>
    <property type="match status" value="1"/>
</dbReference>
<dbReference type="RefSeq" id="WP_075691407.1">
    <property type="nucleotide sequence ID" value="NZ_CP009248.1"/>
</dbReference>
<dbReference type="OrthoDB" id="9811177at2"/>
<evidence type="ECO:0000256" key="1">
    <source>
        <dbReference type="SAM" id="MobiDB-lite"/>
    </source>
</evidence>
<keyword evidence="4" id="KW-1185">Reference proteome</keyword>
<feature type="region of interest" description="Disordered" evidence="1">
    <location>
        <begin position="1"/>
        <end position="25"/>
    </location>
</feature>
<dbReference type="STRING" id="1437874.CSPHI_02830"/>